<name>A0A8T2UNW1_CERRI</name>
<dbReference type="OrthoDB" id="1882223at2759"/>
<dbReference type="EMBL" id="CM035410">
    <property type="protein sequence ID" value="KAH7436280.1"/>
    <property type="molecule type" value="Genomic_DNA"/>
</dbReference>
<proteinExistence type="predicted"/>
<feature type="region of interest" description="Disordered" evidence="1">
    <location>
        <begin position="285"/>
        <end position="325"/>
    </location>
</feature>
<dbReference type="SUPFAM" id="SSF51206">
    <property type="entry name" value="cAMP-binding domain-like"/>
    <property type="match status" value="2"/>
</dbReference>
<dbReference type="InterPro" id="IPR018490">
    <property type="entry name" value="cNMP-bd_dom_sf"/>
</dbReference>
<dbReference type="EMBL" id="CM035410">
    <property type="protein sequence ID" value="KAH7436285.1"/>
    <property type="molecule type" value="Genomic_DNA"/>
</dbReference>
<dbReference type="EMBL" id="CM035410">
    <property type="protein sequence ID" value="KAH7436278.1"/>
    <property type="molecule type" value="Genomic_DNA"/>
</dbReference>
<reference evidence="3" key="1">
    <citation type="submission" date="2021-08" db="EMBL/GenBank/DDBJ databases">
        <title>WGS assembly of Ceratopteris richardii.</title>
        <authorList>
            <person name="Marchant D.B."/>
            <person name="Chen G."/>
            <person name="Jenkins J."/>
            <person name="Shu S."/>
            <person name="Leebens-Mack J."/>
            <person name="Grimwood J."/>
            <person name="Schmutz J."/>
            <person name="Soltis P."/>
            <person name="Soltis D."/>
            <person name="Chen Z.-H."/>
        </authorList>
    </citation>
    <scope>NUCLEOTIDE SEQUENCE</scope>
    <source>
        <strain evidence="3">Whitten #5841</strain>
        <tissue evidence="3">Leaf</tissue>
    </source>
</reference>
<dbReference type="Proteomes" id="UP000825935">
    <property type="component" value="Chromosome 5"/>
</dbReference>
<dbReference type="AlphaFoldDB" id="A0A8T2UNW1"/>
<feature type="domain" description="Cyclic nucleotide-binding" evidence="2">
    <location>
        <begin position="479"/>
        <end position="523"/>
    </location>
</feature>
<dbReference type="PANTHER" id="PTHR23011">
    <property type="entry name" value="CYCLIC NUCLEOTIDE-BINDING DOMAIN CONTAINING PROTEIN"/>
    <property type="match status" value="1"/>
</dbReference>
<dbReference type="CDD" id="cd00038">
    <property type="entry name" value="CAP_ED"/>
    <property type="match status" value="3"/>
</dbReference>
<dbReference type="Gene3D" id="2.60.120.10">
    <property type="entry name" value="Jelly Rolls"/>
    <property type="match status" value="3"/>
</dbReference>
<evidence type="ECO:0000259" key="2">
    <source>
        <dbReference type="PROSITE" id="PS50042"/>
    </source>
</evidence>
<dbReference type="PANTHER" id="PTHR23011:SF28">
    <property type="entry name" value="CYCLIC NUCLEOTIDE-BINDING DOMAIN CONTAINING PROTEIN"/>
    <property type="match status" value="1"/>
</dbReference>
<dbReference type="OMA" id="CHERTEN"/>
<dbReference type="Pfam" id="PF00027">
    <property type="entry name" value="cNMP_binding"/>
    <property type="match status" value="2"/>
</dbReference>
<feature type="domain" description="Cyclic nucleotide-binding" evidence="2">
    <location>
        <begin position="48"/>
        <end position="167"/>
    </location>
</feature>
<dbReference type="SMART" id="SM00100">
    <property type="entry name" value="cNMP"/>
    <property type="match status" value="2"/>
</dbReference>
<keyword evidence="4" id="KW-1185">Reference proteome</keyword>
<comment type="caution">
    <text evidence="3">The sequence shown here is derived from an EMBL/GenBank/DDBJ whole genome shotgun (WGS) entry which is preliminary data.</text>
</comment>
<dbReference type="EMBL" id="CM035410">
    <property type="protein sequence ID" value="KAH7436276.1"/>
    <property type="molecule type" value="Genomic_DNA"/>
</dbReference>
<evidence type="ECO:0000313" key="3">
    <source>
        <dbReference type="EMBL" id="KAH7436280.1"/>
    </source>
</evidence>
<evidence type="ECO:0000256" key="1">
    <source>
        <dbReference type="SAM" id="MobiDB-lite"/>
    </source>
</evidence>
<dbReference type="InterPro" id="IPR000595">
    <property type="entry name" value="cNMP-bd_dom"/>
</dbReference>
<organism evidence="3 4">
    <name type="scientific">Ceratopteris richardii</name>
    <name type="common">Triangle waterfern</name>
    <dbReference type="NCBI Taxonomy" id="49495"/>
    <lineage>
        <taxon>Eukaryota</taxon>
        <taxon>Viridiplantae</taxon>
        <taxon>Streptophyta</taxon>
        <taxon>Embryophyta</taxon>
        <taxon>Tracheophyta</taxon>
        <taxon>Polypodiopsida</taxon>
        <taxon>Polypodiidae</taxon>
        <taxon>Polypodiales</taxon>
        <taxon>Pteridineae</taxon>
        <taxon>Pteridaceae</taxon>
        <taxon>Parkerioideae</taxon>
        <taxon>Ceratopteris</taxon>
    </lineage>
</organism>
<feature type="compositionally biased region" description="Polar residues" evidence="1">
    <location>
        <begin position="295"/>
        <end position="316"/>
    </location>
</feature>
<evidence type="ECO:0000313" key="4">
    <source>
        <dbReference type="Proteomes" id="UP000825935"/>
    </source>
</evidence>
<sequence>MTLTLSEGWRGFAHFQLESRRKVLRKCADKRTFNELYILDELALNVKFLRNLPFSKRLEVCKLFKYLQAESNSVVYKIGDLATSLYIIFTGSVKVITDDGKGNEFHVLRPGDYFGEFGLENKEYYRTETAIAQEKCELVLLNKEDLSCILNNDVSQEVKDKMETLKYVKALRGISDHSIRRLAKLLVPRTYAKNRVISFQGEEAMEMYFMRSGECRIVMEVCKEPRSAPRPLPQAALRSCRFPSLSSKACPYGFDWRYEAGPYIGGSMGSLSNDAVGSRSGYRQDAFSPIERPSPQFSEYHTFSNDGSQMGRSSQQARRDQRTSSCLSFTSVGTVSDLEMKGIRKGNRHCGQTMHRSRTVKNRNGSYTLKSFLKDFEKRDSGEDHIPDLAFSDKHALIWNTGTNLTGMLRGDIGDSMSYQKKFENWARKVITREKRMRAEAAIDVEFASNISKDFLLNSWPPEGSRKSDNSKDTVFLDIGALHPGDYFGEVGILHHSQRKASILTVTAAEVLVLSKWDFNRQLDRDVVERLSANDYKNIDHIYHQYQKTLRWAQYKKKLINEVLAARRQRFPNLYEHDMCRGSLCTKYPKRE</sequence>
<feature type="domain" description="Cyclic nucleotide-binding" evidence="2">
    <location>
        <begin position="170"/>
        <end position="220"/>
    </location>
</feature>
<dbReference type="InterPro" id="IPR014710">
    <property type="entry name" value="RmlC-like_jellyroll"/>
</dbReference>
<gene>
    <name evidence="3" type="ORF">KP509_05G011500</name>
</gene>
<protein>
    <recommendedName>
        <fullName evidence="2">Cyclic nucleotide-binding domain-containing protein</fullName>
    </recommendedName>
</protein>
<accession>A0A8T2UNW1</accession>
<dbReference type="PROSITE" id="PS50042">
    <property type="entry name" value="CNMP_BINDING_3"/>
    <property type="match status" value="3"/>
</dbReference>